<organism evidence="2 3">
    <name type="scientific">Achromobacter deleyi</name>
    <dbReference type="NCBI Taxonomy" id="1353891"/>
    <lineage>
        <taxon>Bacteria</taxon>
        <taxon>Pseudomonadati</taxon>
        <taxon>Pseudomonadota</taxon>
        <taxon>Betaproteobacteria</taxon>
        <taxon>Burkholderiales</taxon>
        <taxon>Alcaligenaceae</taxon>
        <taxon>Achromobacter</taxon>
    </lineage>
</organism>
<dbReference type="SUPFAM" id="SSF50017">
    <property type="entry name" value="gp9"/>
    <property type="match status" value="1"/>
</dbReference>
<gene>
    <name evidence="2" type="ORF">I6I07_19510</name>
</gene>
<reference evidence="2 3" key="1">
    <citation type="submission" date="2020-12" db="EMBL/GenBank/DDBJ databases">
        <title>FDA dAtabase for Regulatory Grade micrObial Sequences (FDA-ARGOS): Supporting development and validation of Infectious Disease Dx tests.</title>
        <authorList>
            <person name="Sproer C."/>
            <person name="Gronow S."/>
            <person name="Severitt S."/>
            <person name="Schroder I."/>
            <person name="Tallon L."/>
            <person name="Sadzewicz L."/>
            <person name="Zhao X."/>
            <person name="Boylan J."/>
            <person name="Ott S."/>
            <person name="Bowen H."/>
            <person name="Vavikolanu K."/>
            <person name="Mehta A."/>
            <person name="Aluvathingal J."/>
            <person name="Nadendla S."/>
            <person name="Lowell S."/>
            <person name="Myers T."/>
            <person name="Yan Y."/>
            <person name="Sichtig H."/>
        </authorList>
    </citation>
    <scope>NUCLEOTIDE SEQUENCE [LARGE SCALE GENOMIC DNA]</scope>
    <source>
        <strain evidence="2 3">FDAARGOS_1050</strain>
    </source>
</reference>
<name>A0A7T4AZB1_9BURK</name>
<dbReference type="InterPro" id="IPR037053">
    <property type="entry name" value="Phage_tail_collar_dom_sf"/>
</dbReference>
<accession>A0A7T4AZB1</accession>
<dbReference type="InterPro" id="IPR036240">
    <property type="entry name" value="Gp9-like_sf"/>
</dbReference>
<sequence>MEQLEQINVGQQANDGTGDPLRDGMQRVNANFTKVEAGVDVVEQGVAAATATANDAKTKADAAVPAVEKGMAGGVAPLDASGKVPTAHLPVQADYIPVEEKGAAGGVAPLDSSGKVPAVNLPAAQDSIPLTQKGVAGGVATLDDSGQVPVAQLGGAVKSTEKGAATGVATLDAGGKVPTSQLPPIPSGPPVASIAWWPLRTSIPAGQIPADGQTVSRATFPDLAAMVTGGKVPVVTEADWQADPLKRGAYTLGDGSTTLRMPDFNGQSSGSLGALFQRGDGALSSGTNGLIQRDALQNITGLTRNLLGLPSQLDPGSGALQKQDIGTSGSGGTAVTLQFVNVGFDASRSARTGTETRPTSVSGVWTIQAFGAVTNPGSADAAQLASDYAALNSRVQTLDGKIDFVILYPNGGSEAAPASVAANATYVVQLPASMLGSFVMCRAELLYSDGWAETGWYTDSSGGNRAAGTRAGQISGGAIIVRTGVTDVWPTPNLGGTPTQGALVTPNKCRVLVWRIKGKWN</sequence>
<dbReference type="AlphaFoldDB" id="A0A7T4AZB1"/>
<evidence type="ECO:0000313" key="2">
    <source>
        <dbReference type="EMBL" id="QQB32834.1"/>
    </source>
</evidence>
<dbReference type="Proteomes" id="UP000595231">
    <property type="component" value="Chromosome"/>
</dbReference>
<feature type="compositionally biased region" description="Polar residues" evidence="1">
    <location>
        <begin position="1"/>
        <end position="15"/>
    </location>
</feature>
<dbReference type="Gene3D" id="3.90.1340.10">
    <property type="entry name" value="Phage tail collar domain"/>
    <property type="match status" value="1"/>
</dbReference>
<dbReference type="RefSeq" id="WP_198483329.1">
    <property type="nucleotide sequence ID" value="NZ_CP065997.1"/>
</dbReference>
<protein>
    <submittedName>
        <fullName evidence="2">Phage tail protein</fullName>
    </submittedName>
</protein>
<proteinExistence type="predicted"/>
<feature type="region of interest" description="Disordered" evidence="1">
    <location>
        <begin position="1"/>
        <end position="23"/>
    </location>
</feature>
<dbReference type="SUPFAM" id="SSF88874">
    <property type="entry name" value="Receptor-binding domain of short tail fibre protein gp12"/>
    <property type="match status" value="1"/>
</dbReference>
<evidence type="ECO:0000256" key="1">
    <source>
        <dbReference type="SAM" id="MobiDB-lite"/>
    </source>
</evidence>
<evidence type="ECO:0000313" key="3">
    <source>
        <dbReference type="Proteomes" id="UP000595231"/>
    </source>
</evidence>
<dbReference type="EMBL" id="CP065997">
    <property type="protein sequence ID" value="QQB32834.1"/>
    <property type="molecule type" value="Genomic_DNA"/>
</dbReference>